<protein>
    <submittedName>
        <fullName evidence="2">Uncharacterized protein</fullName>
    </submittedName>
</protein>
<feature type="transmembrane region" description="Helical" evidence="1">
    <location>
        <begin position="28"/>
        <end position="53"/>
    </location>
</feature>
<reference evidence="2" key="1">
    <citation type="submission" date="2023-03" db="EMBL/GenBank/DDBJ databases">
        <title>Massive genome expansion in bonnet fungi (Mycena s.s.) driven by repeated elements and novel gene families across ecological guilds.</title>
        <authorList>
            <consortium name="Lawrence Berkeley National Laboratory"/>
            <person name="Harder C.B."/>
            <person name="Miyauchi S."/>
            <person name="Viragh M."/>
            <person name="Kuo A."/>
            <person name="Thoen E."/>
            <person name="Andreopoulos B."/>
            <person name="Lu D."/>
            <person name="Skrede I."/>
            <person name="Drula E."/>
            <person name="Henrissat B."/>
            <person name="Morin E."/>
            <person name="Kohler A."/>
            <person name="Barry K."/>
            <person name="LaButti K."/>
            <person name="Morin E."/>
            <person name="Salamov A."/>
            <person name="Lipzen A."/>
            <person name="Mereny Z."/>
            <person name="Hegedus B."/>
            <person name="Baldrian P."/>
            <person name="Stursova M."/>
            <person name="Weitz H."/>
            <person name="Taylor A."/>
            <person name="Grigoriev I.V."/>
            <person name="Nagy L.G."/>
            <person name="Martin F."/>
            <person name="Kauserud H."/>
        </authorList>
    </citation>
    <scope>NUCLEOTIDE SEQUENCE</scope>
    <source>
        <strain evidence="2">CBHHK002</strain>
    </source>
</reference>
<accession>A0AAD7EPP7</accession>
<keyword evidence="1" id="KW-1133">Transmembrane helix</keyword>
<dbReference type="Proteomes" id="UP001218218">
    <property type="component" value="Unassembled WGS sequence"/>
</dbReference>
<sequence>MLNKNTLGEALGNLGIKPTLDEKHNKSIYLHFEIIMVLLTSTFLTLLSWAAVISAATVNVVKKDCTLMTGAELGARQFWSLPSPAVSPQAHNAIDAAALADHGDHSHNLVVNDPDFPGSPANVCDNLATGTVWVEYNDRVDGHFKWAYSMDAILTPEERTVA</sequence>
<proteinExistence type="predicted"/>
<keyword evidence="1" id="KW-0472">Membrane</keyword>
<name>A0AAD7EPP7_9AGAR</name>
<evidence type="ECO:0000313" key="3">
    <source>
        <dbReference type="Proteomes" id="UP001218218"/>
    </source>
</evidence>
<organism evidence="2 3">
    <name type="scientific">Mycena albidolilacea</name>
    <dbReference type="NCBI Taxonomy" id="1033008"/>
    <lineage>
        <taxon>Eukaryota</taxon>
        <taxon>Fungi</taxon>
        <taxon>Dikarya</taxon>
        <taxon>Basidiomycota</taxon>
        <taxon>Agaricomycotina</taxon>
        <taxon>Agaricomycetes</taxon>
        <taxon>Agaricomycetidae</taxon>
        <taxon>Agaricales</taxon>
        <taxon>Marasmiineae</taxon>
        <taxon>Mycenaceae</taxon>
        <taxon>Mycena</taxon>
    </lineage>
</organism>
<gene>
    <name evidence="2" type="ORF">DFH08DRAFT_810236</name>
</gene>
<keyword evidence="3" id="KW-1185">Reference proteome</keyword>
<evidence type="ECO:0000256" key="1">
    <source>
        <dbReference type="SAM" id="Phobius"/>
    </source>
</evidence>
<dbReference type="AlphaFoldDB" id="A0AAD7EPP7"/>
<dbReference type="EMBL" id="JARIHO010000021">
    <property type="protein sequence ID" value="KAJ7346407.1"/>
    <property type="molecule type" value="Genomic_DNA"/>
</dbReference>
<comment type="caution">
    <text evidence="2">The sequence shown here is derived from an EMBL/GenBank/DDBJ whole genome shotgun (WGS) entry which is preliminary data.</text>
</comment>
<evidence type="ECO:0000313" key="2">
    <source>
        <dbReference type="EMBL" id="KAJ7346407.1"/>
    </source>
</evidence>
<keyword evidence="1" id="KW-0812">Transmembrane</keyword>